<dbReference type="Proteomes" id="UP000694547">
    <property type="component" value="Chromosome X"/>
</dbReference>
<dbReference type="PANTHER" id="PTHR41687">
    <property type="entry name" value="SMALL INTEGRAL MEMBRANE PROTEIN 9"/>
    <property type="match status" value="1"/>
</dbReference>
<keyword evidence="3" id="KW-1185">Reference proteome</keyword>
<dbReference type="AlphaFoldDB" id="A0A8C8TFX4"/>
<proteinExistence type="predicted"/>
<dbReference type="InterPro" id="IPR038853">
    <property type="entry name" value="Smim9"/>
</dbReference>
<evidence type="ECO:0000313" key="2">
    <source>
        <dbReference type="Ensembl" id="ENSPEMP00000009742.2"/>
    </source>
</evidence>
<dbReference type="GeneTree" id="ENSGT00390000005685"/>
<keyword evidence="1" id="KW-0732">Signal</keyword>
<evidence type="ECO:0000313" key="3">
    <source>
        <dbReference type="Proteomes" id="UP000694547"/>
    </source>
</evidence>
<feature type="signal peptide" evidence="1">
    <location>
        <begin position="1"/>
        <end position="18"/>
    </location>
</feature>
<accession>A0A8C8TFX4</accession>
<name>A0A8C8TFX4_PERMB</name>
<dbReference type="Ensembl" id="ENSPEMT00000013914.2">
    <property type="protein sequence ID" value="ENSPEMP00000009742.2"/>
    <property type="gene ID" value="ENSPEMG00000010945.2"/>
</dbReference>
<reference evidence="2 3" key="1">
    <citation type="submission" date="2018-10" db="EMBL/GenBank/DDBJ databases">
        <title>Improved assembly of the deer mouse Peromyscus maniculatus genome.</title>
        <authorList>
            <person name="Lassance J.-M."/>
            <person name="Hoekstra H.E."/>
        </authorList>
    </citation>
    <scope>NUCLEOTIDE SEQUENCE [LARGE SCALE GENOMIC DNA]</scope>
</reference>
<reference evidence="2" key="2">
    <citation type="submission" date="2025-08" db="UniProtKB">
        <authorList>
            <consortium name="Ensembl"/>
        </authorList>
    </citation>
    <scope>IDENTIFICATION</scope>
</reference>
<dbReference type="PANTHER" id="PTHR41687:SF1">
    <property type="entry name" value="SMALL INTEGRAL MEMBRANE PROTEIN 9"/>
    <property type="match status" value="1"/>
</dbReference>
<reference evidence="2" key="3">
    <citation type="submission" date="2025-09" db="UniProtKB">
        <authorList>
            <consortium name="Ensembl"/>
        </authorList>
    </citation>
    <scope>IDENTIFICATION</scope>
</reference>
<feature type="chain" id="PRO_5034968900" evidence="1">
    <location>
        <begin position="19"/>
        <end position="163"/>
    </location>
</feature>
<sequence>MKLLKLFCVGPLLCPVVCLLLETATPPSALLTFEVKEKAGLKSGAVSVFALRMNAPDFERQKTQVSGLQRSRISKLKNHLSDFFKSSIPLAAIFVFFVTIAAIENKGLEEPPRQWIMGQKSSPRTQNLNLIKVSLAGIRNSYSLVSLIVPPFQIGMFMMVTIL</sequence>
<evidence type="ECO:0000256" key="1">
    <source>
        <dbReference type="SAM" id="SignalP"/>
    </source>
</evidence>
<organism evidence="2 3">
    <name type="scientific">Peromyscus maniculatus bairdii</name>
    <name type="common">Prairie deer mouse</name>
    <dbReference type="NCBI Taxonomy" id="230844"/>
    <lineage>
        <taxon>Eukaryota</taxon>
        <taxon>Metazoa</taxon>
        <taxon>Chordata</taxon>
        <taxon>Craniata</taxon>
        <taxon>Vertebrata</taxon>
        <taxon>Euteleostomi</taxon>
        <taxon>Mammalia</taxon>
        <taxon>Eutheria</taxon>
        <taxon>Euarchontoglires</taxon>
        <taxon>Glires</taxon>
        <taxon>Rodentia</taxon>
        <taxon>Myomorpha</taxon>
        <taxon>Muroidea</taxon>
        <taxon>Cricetidae</taxon>
        <taxon>Neotominae</taxon>
        <taxon>Peromyscus</taxon>
    </lineage>
</organism>
<protein>
    <submittedName>
        <fullName evidence="2">Small integral membrane protein 9</fullName>
    </submittedName>
</protein>